<name>A0A8S5R1W5_9CAUD</name>
<feature type="region of interest" description="Disordered" evidence="1">
    <location>
        <begin position="78"/>
        <end position="100"/>
    </location>
</feature>
<accession>A0A8S5R1W5</accession>
<dbReference type="Pfam" id="PF05119">
    <property type="entry name" value="Terminase_4"/>
    <property type="match status" value="1"/>
</dbReference>
<sequence length="100" mass="11112">MKKMGTFAPEYEPIIEIYAGLREQYNRLSAEYSDGKSYHYATPTADGGAKKSPLSMTIESLRKDILLYSDRLMLNPKARADAGKGKPKKSRLAEALKDGP</sequence>
<dbReference type="EMBL" id="BK015798">
    <property type="protein sequence ID" value="DAE25470.1"/>
    <property type="molecule type" value="Genomic_DNA"/>
</dbReference>
<reference evidence="2" key="1">
    <citation type="journal article" date="2021" name="Proc. Natl. Acad. Sci. U.S.A.">
        <title>A Catalog of Tens of Thousands of Viruses from Human Metagenomes Reveals Hidden Associations with Chronic Diseases.</title>
        <authorList>
            <person name="Tisza M.J."/>
            <person name="Buck C.B."/>
        </authorList>
    </citation>
    <scope>NUCLEOTIDE SEQUENCE</scope>
    <source>
        <strain evidence="2">Ctxi06</strain>
    </source>
</reference>
<protein>
    <submittedName>
        <fullName evidence="2">Terminase small subunit</fullName>
    </submittedName>
</protein>
<organism evidence="2">
    <name type="scientific">Myoviridae sp. ctxi06</name>
    <dbReference type="NCBI Taxonomy" id="2826713"/>
    <lineage>
        <taxon>Viruses</taxon>
        <taxon>Duplodnaviria</taxon>
        <taxon>Heunggongvirae</taxon>
        <taxon>Uroviricota</taxon>
        <taxon>Caudoviricetes</taxon>
    </lineage>
</organism>
<evidence type="ECO:0000313" key="2">
    <source>
        <dbReference type="EMBL" id="DAE25470.1"/>
    </source>
</evidence>
<proteinExistence type="predicted"/>
<feature type="compositionally biased region" description="Basic and acidic residues" evidence="1">
    <location>
        <begin position="91"/>
        <end position="100"/>
    </location>
</feature>
<dbReference type="InterPro" id="IPR006448">
    <property type="entry name" value="Phage_term_ssu_P27"/>
</dbReference>
<evidence type="ECO:0000256" key="1">
    <source>
        <dbReference type="SAM" id="MobiDB-lite"/>
    </source>
</evidence>